<dbReference type="EMBL" id="RKHR01000007">
    <property type="protein sequence ID" value="ROR98622.1"/>
    <property type="molecule type" value="Genomic_DNA"/>
</dbReference>
<organism evidence="1 2">
    <name type="scientific">Sinobacterium caligoides</name>
    <dbReference type="NCBI Taxonomy" id="933926"/>
    <lineage>
        <taxon>Bacteria</taxon>
        <taxon>Pseudomonadati</taxon>
        <taxon>Pseudomonadota</taxon>
        <taxon>Gammaproteobacteria</taxon>
        <taxon>Cellvibrionales</taxon>
        <taxon>Spongiibacteraceae</taxon>
        <taxon>Sinobacterium</taxon>
    </lineage>
</organism>
<comment type="caution">
    <text evidence="1">The sequence shown here is derived from an EMBL/GenBank/DDBJ whole genome shotgun (WGS) entry which is preliminary data.</text>
</comment>
<sequence length="87" mass="9803">MQEQRLRQQIEQVLAEIDNLPLLACEQREQLELLLVALEQELTTGVPGGSYSMLEQLEMIGVELESEHPTLALVVRNMTRTMNAIGV</sequence>
<gene>
    <name evidence="1" type="ORF">EDC56_3352</name>
</gene>
<reference evidence="1 2" key="1">
    <citation type="submission" date="2018-11" db="EMBL/GenBank/DDBJ databases">
        <title>Genomic Encyclopedia of Type Strains, Phase IV (KMG-IV): sequencing the most valuable type-strain genomes for metagenomic binning, comparative biology and taxonomic classification.</title>
        <authorList>
            <person name="Goeker M."/>
        </authorList>
    </citation>
    <scope>NUCLEOTIDE SEQUENCE [LARGE SCALE GENOMIC DNA]</scope>
    <source>
        <strain evidence="1 2">DSM 100316</strain>
    </source>
</reference>
<evidence type="ECO:0000313" key="1">
    <source>
        <dbReference type="EMBL" id="ROR98622.1"/>
    </source>
</evidence>
<dbReference type="RefSeq" id="WP_123713693.1">
    <property type="nucleotide sequence ID" value="NZ_RKHR01000007.1"/>
</dbReference>
<protein>
    <submittedName>
        <fullName evidence="1">Uncharacterized protein DUF4404</fullName>
    </submittedName>
</protein>
<dbReference type="InterPro" id="IPR025516">
    <property type="entry name" value="DUF4404"/>
</dbReference>
<evidence type="ECO:0000313" key="2">
    <source>
        <dbReference type="Proteomes" id="UP000275394"/>
    </source>
</evidence>
<dbReference type="AlphaFoldDB" id="A0A3N2DFQ6"/>
<dbReference type="Proteomes" id="UP000275394">
    <property type="component" value="Unassembled WGS sequence"/>
</dbReference>
<dbReference type="Pfam" id="PF14357">
    <property type="entry name" value="DUF4404"/>
    <property type="match status" value="1"/>
</dbReference>
<proteinExistence type="predicted"/>
<keyword evidence="2" id="KW-1185">Reference proteome</keyword>
<name>A0A3N2DFQ6_9GAMM</name>
<accession>A0A3N2DFQ6</accession>